<dbReference type="Pfam" id="PF13558">
    <property type="entry name" value="SbcC_Walker_B"/>
    <property type="match status" value="1"/>
</dbReference>
<gene>
    <name evidence="2" type="ORF">Pph01_82500</name>
</gene>
<dbReference type="NCBIfam" id="TIGR02680">
    <property type="entry name" value="TIGR02680 family protein"/>
    <property type="match status" value="1"/>
</dbReference>
<keyword evidence="1" id="KW-0175">Coiled coil</keyword>
<feature type="coiled-coil region" evidence="1">
    <location>
        <begin position="424"/>
        <end position="465"/>
    </location>
</feature>
<dbReference type="SUPFAM" id="SSF52540">
    <property type="entry name" value="P-loop containing nucleoside triphosphate hydrolases"/>
    <property type="match status" value="1"/>
</dbReference>
<dbReference type="EMBL" id="BOOP01000054">
    <property type="protein sequence ID" value="GII43247.1"/>
    <property type="molecule type" value="Genomic_DNA"/>
</dbReference>
<sequence>MTRFKPSRAGLINIWDYTDEEFVFADGRLVLRGHNGSGKTKALEVLFPFILDGVVDARRLDPFSGENRTMKSNLLYRGQESEYGFVWMEFAAGARTVTLIIAMHAHKDRPEVKRSYFVTTRRLGVDFGLLTDDSRPLTDQQLKRVLEPEAWHTSPTDYRDAIDSALFGLGRERYTQLLDLLLALRRPLLAKDLDPGKVSDTLTAGLSPVPESLVEQAARDFDNLAAVQRQFDDLTAADGAAKAFLESYADYLRAEVRFHLDRVAGRTRQVVKHAGEVAVAGAEMRRADLARGAAEEERTNAGTEQNRLSARLDGLKKDSAYTAQGELEILRGQVGRQAQEIVREREANARAAARVADLLTEVEAADQRLKSARDGVRRLSADRAEAARLAGLVYSDDDDLHAARAQAGSRRQDVEDVQSCLRKVGDTEKDRRRAEQAADRARERAEAAEQAVETAVRELEERRAQALDHLHAWAGRWSPDSAGSPVGADDLAVLVEALDRMGEAGAPRVAEVFGDLADARRTALAQTVAALDARSAQLTAERERLAALVKEIAAERDDAPALAGARRADRTVRQGAALWQLVRFADDVSDADAAAIEGALDAAGLLTSWIHPDPQLTTTAVEEAEADVYLLPTPAGSRPAGATLSSVLVPEDQNHVPARIIAEVLDSIALTDALTGTATAPGVTTRGQFTFGVHLGAQPKAAAEYIGATNRAARRRARIAEYERNIEATSQELSAAQAERDMFQERLNHVGRAKAELQPVGKDVLTAVSTLAQKSTLLAAARAEHGENAKALDGAIAEMDAERRRLRQAATDRNMPAEEKEIEVIAQAIADFLTAAELVSEQHKHIVSSETDLESRRRTIASLEAEHQTARDTLAEKEEGHAGAVERLTAMEEALSAPLKEILGQIGQVERELAAADEAWQAADASVRREHDALVGARVAYQHGTEALTGALSELLDQLAAFGPLAQPELRPVLGIAPGAAWPDRAQWATPEQAVLEIIERLAGQDAASVVESVLPQGAADLLRSYEEATSGRQTGEAARKRARDRMSAALGEFDDALNACEEDYRLDWQPGESVVVVQVQDADGRHPVADFARRTAERAAEQGVLLEERERTVLEDELLAGLAQQIFDRVVAAKDLVRGMDADTRSRPMSTGTTVGIRWVVADKITDSQREISELLGKDGLEVARLADLRRILRQMIREYRAGHPRATYKEVLSKVLDYRIWRSFELRLKVPGQDEVRLSKKRHSQMSGGEKSAAIHLPLFAAANALYSSASDTCPRLIALDEAFAGIDDVYKPDLLGLTVRYDLDAFMTGHDLWIRYETVPAAAHYDMHSDKASHTVSAMLVLWDGCQLIDSAAGFSGNEELATELLGFSPSRRVPVKSGLLGLVDDGLVDTGEGDADLGDGR</sequence>
<reference evidence="2 3" key="1">
    <citation type="submission" date="2021-01" db="EMBL/GenBank/DDBJ databases">
        <title>Whole genome shotgun sequence of Planotetraspora phitsanulokensis NBRC 104273.</title>
        <authorList>
            <person name="Komaki H."/>
            <person name="Tamura T."/>
        </authorList>
    </citation>
    <scope>NUCLEOTIDE SEQUENCE [LARGE SCALE GENOMIC DNA]</scope>
    <source>
        <strain evidence="2 3">NBRC 104273</strain>
    </source>
</reference>
<name>A0A8J3UE74_9ACTN</name>
<accession>A0A8J3UE74</accession>
<proteinExistence type="predicted"/>
<feature type="coiled-coil region" evidence="1">
    <location>
        <begin position="853"/>
        <end position="919"/>
    </location>
</feature>
<comment type="caution">
    <text evidence="2">The sequence shown here is derived from an EMBL/GenBank/DDBJ whole genome shotgun (WGS) entry which is preliminary data.</text>
</comment>
<dbReference type="InterPro" id="IPR013496">
    <property type="entry name" value="CHP02680"/>
</dbReference>
<protein>
    <submittedName>
        <fullName evidence="2">TIGR02680 family protein</fullName>
    </submittedName>
</protein>
<feature type="coiled-coil region" evidence="1">
    <location>
        <begin position="348"/>
        <end position="382"/>
    </location>
</feature>
<evidence type="ECO:0000313" key="2">
    <source>
        <dbReference type="EMBL" id="GII43247.1"/>
    </source>
</evidence>
<evidence type="ECO:0000313" key="3">
    <source>
        <dbReference type="Proteomes" id="UP000622547"/>
    </source>
</evidence>
<keyword evidence="3" id="KW-1185">Reference proteome</keyword>
<dbReference type="Proteomes" id="UP000622547">
    <property type="component" value="Unassembled WGS sequence"/>
</dbReference>
<dbReference type="InterPro" id="IPR027417">
    <property type="entry name" value="P-loop_NTPase"/>
</dbReference>
<dbReference type="RefSeq" id="WP_204078624.1">
    <property type="nucleotide sequence ID" value="NZ_BAABHI010000036.1"/>
</dbReference>
<feature type="coiled-coil region" evidence="1">
    <location>
        <begin position="712"/>
        <end position="746"/>
    </location>
</feature>
<organism evidence="2 3">
    <name type="scientific">Planotetraspora phitsanulokensis</name>
    <dbReference type="NCBI Taxonomy" id="575192"/>
    <lineage>
        <taxon>Bacteria</taxon>
        <taxon>Bacillati</taxon>
        <taxon>Actinomycetota</taxon>
        <taxon>Actinomycetes</taxon>
        <taxon>Streptosporangiales</taxon>
        <taxon>Streptosporangiaceae</taxon>
        <taxon>Planotetraspora</taxon>
    </lineage>
</organism>
<evidence type="ECO:0000256" key="1">
    <source>
        <dbReference type="SAM" id="Coils"/>
    </source>
</evidence>